<sequence length="104" mass="11356">MMGDRFTDALLTPTETSSYLEIPPSTLTSWLKGTAANAPLVHQVAPTRNCQPSVPFIAVAEAHVLRSLRSLGLRMDDIPRPRPARILGPGSELTNEQAELHERA</sequence>
<proteinExistence type="predicted"/>
<dbReference type="InterPro" id="IPR048708">
    <property type="entry name" value="VapB45-like_HTH"/>
</dbReference>
<protein>
    <recommendedName>
        <fullName evidence="2">Putative antitoxin VapB45-like DNA-binding HTH domain-containing protein</fullName>
    </recommendedName>
</protein>
<feature type="domain" description="Putative antitoxin VapB45-like DNA-binding HTH" evidence="2">
    <location>
        <begin position="10"/>
        <end position="78"/>
    </location>
</feature>
<gene>
    <name evidence="3" type="ORF">ACFO9E_15490</name>
</gene>
<dbReference type="EMBL" id="JBHSFE010000011">
    <property type="protein sequence ID" value="MFC4609211.1"/>
    <property type="molecule type" value="Genomic_DNA"/>
</dbReference>
<dbReference type="RefSeq" id="WP_381195664.1">
    <property type="nucleotide sequence ID" value="NZ_JBHSFE010000011.1"/>
</dbReference>
<comment type="caution">
    <text evidence="3">The sequence shown here is derived from an EMBL/GenBank/DDBJ whole genome shotgun (WGS) entry which is preliminary data.</text>
</comment>
<keyword evidence="4" id="KW-1185">Reference proteome</keyword>
<organism evidence="3 4">
    <name type="scientific">Streptomyces maoxianensis</name>
    <dbReference type="NCBI Taxonomy" id="1459942"/>
    <lineage>
        <taxon>Bacteria</taxon>
        <taxon>Bacillati</taxon>
        <taxon>Actinomycetota</taxon>
        <taxon>Actinomycetes</taxon>
        <taxon>Kitasatosporales</taxon>
        <taxon>Streptomycetaceae</taxon>
        <taxon>Streptomyces</taxon>
    </lineage>
</organism>
<evidence type="ECO:0000259" key="2">
    <source>
        <dbReference type="Pfam" id="PF21321"/>
    </source>
</evidence>
<evidence type="ECO:0000313" key="3">
    <source>
        <dbReference type="EMBL" id="MFC4609211.1"/>
    </source>
</evidence>
<accession>A0ABV9G8G5</accession>
<feature type="region of interest" description="Disordered" evidence="1">
    <location>
        <begin position="79"/>
        <end position="104"/>
    </location>
</feature>
<evidence type="ECO:0000313" key="4">
    <source>
        <dbReference type="Proteomes" id="UP001595993"/>
    </source>
</evidence>
<dbReference type="Proteomes" id="UP001595993">
    <property type="component" value="Unassembled WGS sequence"/>
</dbReference>
<dbReference type="Pfam" id="PF21321">
    <property type="entry name" value="HTH_66"/>
    <property type="match status" value="1"/>
</dbReference>
<reference evidence="4" key="1">
    <citation type="journal article" date="2019" name="Int. J. Syst. Evol. Microbiol.">
        <title>The Global Catalogue of Microorganisms (GCM) 10K type strain sequencing project: providing services to taxonomists for standard genome sequencing and annotation.</title>
        <authorList>
            <consortium name="The Broad Institute Genomics Platform"/>
            <consortium name="The Broad Institute Genome Sequencing Center for Infectious Disease"/>
            <person name="Wu L."/>
            <person name="Ma J."/>
        </authorList>
    </citation>
    <scope>NUCLEOTIDE SEQUENCE [LARGE SCALE GENOMIC DNA]</scope>
    <source>
        <strain evidence="4">CGMCC 4.7139</strain>
    </source>
</reference>
<name>A0ABV9G8G5_9ACTN</name>
<evidence type="ECO:0000256" key="1">
    <source>
        <dbReference type="SAM" id="MobiDB-lite"/>
    </source>
</evidence>